<keyword evidence="4" id="KW-1185">Reference proteome</keyword>
<dbReference type="AlphaFoldDB" id="A0A5C3LA75"/>
<reference evidence="3 4" key="1">
    <citation type="journal article" date="2019" name="Nat. Ecol. Evol.">
        <title>Megaphylogeny resolves global patterns of mushroom evolution.</title>
        <authorList>
            <person name="Varga T."/>
            <person name="Krizsan K."/>
            <person name="Foldi C."/>
            <person name="Dima B."/>
            <person name="Sanchez-Garcia M."/>
            <person name="Sanchez-Ramirez S."/>
            <person name="Szollosi G.J."/>
            <person name="Szarkandi J.G."/>
            <person name="Papp V."/>
            <person name="Albert L."/>
            <person name="Andreopoulos W."/>
            <person name="Angelini C."/>
            <person name="Antonin V."/>
            <person name="Barry K.W."/>
            <person name="Bougher N.L."/>
            <person name="Buchanan P."/>
            <person name="Buyck B."/>
            <person name="Bense V."/>
            <person name="Catcheside P."/>
            <person name="Chovatia M."/>
            <person name="Cooper J."/>
            <person name="Damon W."/>
            <person name="Desjardin D."/>
            <person name="Finy P."/>
            <person name="Geml J."/>
            <person name="Haridas S."/>
            <person name="Hughes K."/>
            <person name="Justo A."/>
            <person name="Karasinski D."/>
            <person name="Kautmanova I."/>
            <person name="Kiss B."/>
            <person name="Kocsube S."/>
            <person name="Kotiranta H."/>
            <person name="LaButti K.M."/>
            <person name="Lechner B.E."/>
            <person name="Liimatainen K."/>
            <person name="Lipzen A."/>
            <person name="Lukacs Z."/>
            <person name="Mihaltcheva S."/>
            <person name="Morgado L.N."/>
            <person name="Niskanen T."/>
            <person name="Noordeloos M.E."/>
            <person name="Ohm R.A."/>
            <person name="Ortiz-Santana B."/>
            <person name="Ovrebo C."/>
            <person name="Racz N."/>
            <person name="Riley R."/>
            <person name="Savchenko A."/>
            <person name="Shiryaev A."/>
            <person name="Soop K."/>
            <person name="Spirin V."/>
            <person name="Szebenyi C."/>
            <person name="Tomsovsky M."/>
            <person name="Tulloss R.E."/>
            <person name="Uehling J."/>
            <person name="Grigoriev I.V."/>
            <person name="Vagvolgyi C."/>
            <person name="Papp T."/>
            <person name="Martin F.M."/>
            <person name="Miettinen O."/>
            <person name="Hibbett D.S."/>
            <person name="Nagy L.G."/>
        </authorList>
    </citation>
    <scope>NUCLEOTIDE SEQUENCE [LARGE SCALE GENOMIC DNA]</scope>
    <source>
        <strain evidence="3 4">CBS 121175</strain>
    </source>
</reference>
<dbReference type="InterPro" id="IPR011990">
    <property type="entry name" value="TPR-like_helical_dom_sf"/>
</dbReference>
<dbReference type="InterPro" id="IPR056884">
    <property type="entry name" value="NPHP3-like_N"/>
</dbReference>
<accession>A0A5C3LA75</accession>
<dbReference type="OrthoDB" id="3038309at2759"/>
<dbReference type="PANTHER" id="PTHR19959:SF119">
    <property type="entry name" value="FUNGAL LIPASE-LIKE DOMAIN-CONTAINING PROTEIN"/>
    <property type="match status" value="1"/>
</dbReference>
<dbReference type="PANTHER" id="PTHR19959">
    <property type="entry name" value="KINESIN LIGHT CHAIN"/>
    <property type="match status" value="1"/>
</dbReference>
<keyword evidence="1" id="KW-0677">Repeat</keyword>
<evidence type="ECO:0000256" key="1">
    <source>
        <dbReference type="ARBA" id="ARBA00022737"/>
    </source>
</evidence>
<proteinExistence type="predicted"/>
<dbReference type="SUPFAM" id="SSF48452">
    <property type="entry name" value="TPR-like"/>
    <property type="match status" value="4"/>
</dbReference>
<protein>
    <submittedName>
        <fullName evidence="3">TPR-like protein</fullName>
    </submittedName>
</protein>
<dbReference type="Proteomes" id="UP000307440">
    <property type="component" value="Unassembled WGS sequence"/>
</dbReference>
<dbReference type="InterPro" id="IPR019734">
    <property type="entry name" value="TPR_rpt"/>
</dbReference>
<organism evidence="3 4">
    <name type="scientific">Coprinopsis marcescibilis</name>
    <name type="common">Agaric fungus</name>
    <name type="synonym">Psathyrella marcescibilis</name>
    <dbReference type="NCBI Taxonomy" id="230819"/>
    <lineage>
        <taxon>Eukaryota</taxon>
        <taxon>Fungi</taxon>
        <taxon>Dikarya</taxon>
        <taxon>Basidiomycota</taxon>
        <taxon>Agaricomycotina</taxon>
        <taxon>Agaricomycetes</taxon>
        <taxon>Agaricomycetidae</taxon>
        <taxon>Agaricales</taxon>
        <taxon>Agaricineae</taxon>
        <taxon>Psathyrellaceae</taxon>
        <taxon>Coprinopsis</taxon>
    </lineage>
</organism>
<evidence type="ECO:0000259" key="2">
    <source>
        <dbReference type="Pfam" id="PF24883"/>
    </source>
</evidence>
<dbReference type="SUPFAM" id="SSF52540">
    <property type="entry name" value="P-loop containing nucleoside triphosphate hydrolases"/>
    <property type="match status" value="1"/>
</dbReference>
<evidence type="ECO:0000313" key="4">
    <source>
        <dbReference type="Proteomes" id="UP000307440"/>
    </source>
</evidence>
<gene>
    <name evidence="3" type="ORF">FA15DRAFT_668867</name>
</gene>
<dbReference type="Pfam" id="PF24883">
    <property type="entry name" value="NPHP3_N"/>
    <property type="match status" value="1"/>
</dbReference>
<dbReference type="Pfam" id="PF13374">
    <property type="entry name" value="TPR_10"/>
    <property type="match status" value="5"/>
</dbReference>
<dbReference type="InterPro" id="IPR027417">
    <property type="entry name" value="P-loop_NTPase"/>
</dbReference>
<evidence type="ECO:0000313" key="3">
    <source>
        <dbReference type="EMBL" id="TFK25158.1"/>
    </source>
</evidence>
<dbReference type="EMBL" id="ML210190">
    <property type="protein sequence ID" value="TFK25158.1"/>
    <property type="molecule type" value="Genomic_DNA"/>
</dbReference>
<dbReference type="Gene3D" id="1.25.40.10">
    <property type="entry name" value="Tetratricopeptide repeat domain"/>
    <property type="match status" value="6"/>
</dbReference>
<dbReference type="Gene3D" id="3.40.50.300">
    <property type="entry name" value="P-loop containing nucleotide triphosphate hydrolases"/>
    <property type="match status" value="1"/>
</dbReference>
<dbReference type="SMART" id="SM00028">
    <property type="entry name" value="TPR"/>
    <property type="match status" value="9"/>
</dbReference>
<name>A0A5C3LA75_COPMA</name>
<feature type="domain" description="Nephrocystin 3-like N-terminal" evidence="2">
    <location>
        <begin position="103"/>
        <end position="262"/>
    </location>
</feature>
<sequence length="1213" mass="135958">MSEVTVLRRGVLGRLRLRLRLGRSKLRKPEDLTDTSEKDTNNAPQADLQFLQEVARYQPTNSKPSYTDAQREEALRSLAAPTALPWDPLRTCLEGTRQQCIEEISSWLTTRDGAAPSAEILMIADIGGSGKSAVLHSVCQKAHEQGHLLASFFFAASDRQSTSANLIAGILEGICNLDGQVQRRIAELIIEDTTLTDSASIIRQFEGLILPICSILPTDRQFVIAIDALDEALLANDHIIINVLRDYIPRLPPSFRILLTTRPERRIMVELTSQPHVHRFLHPLAGASSLKDVETFIRHRLSNTLIPDSLLEQFVAKTEGLFFCASSVLDQVHDAVDPVSALEDILLGPGFQSKCEVLPSKSPPNTSRPRIYRRSKWTDPMTMEASTTIPILLEATRLWRDLERKHPGNYQHDVASSAQECATYLMGAGRHSEALTFSREAVRKYRSLSISEPDKYDVEFAAALYTLAQIYGFSNSWSLTTIEEAIAIRRRLAEKDPVTFDPDLASSLYEYTSYLTHFHRGADAVAPAQEALEIYRRLATVEPAKYEIKLAQALVELGYALNACQRSQEAIVITREATDMWRRIVAEDRSPLNLRILGISINNQAAFLVSLGDKGAVIPGEEAVSLRRELVKMGPKKDAKDEKDLATSMQNLCACFVLCGRYEDAISLIQETIEIRRRLHETDWTMIGDLAFSVSSHAQYLTDKGSHDEAIVIRQEEIDFHRKLAEEDPARYDDSLARTLANLGHNLNSCGRTAEAMPLTTEAIEVSRRAIARDPTNLAFQSTLAWSLNNYGVYLANLKRNGEATQIIEEAVSIRRHLAIENPEKFEGDLAWSLQDRGWVASLAERYEEALVSVYEAVEIRRRLAGTDPITHNSSLSLSLTNCNVYLSAAGRHQEALAYGEEAVNIRRQLAEDDPGRYESDLAWSLQEHAWGLTCCERPQDSLVLFEEAVAIRRRLPPTEANRSNLALSLIHYAKQLATCDRQDESIDPGRESVAIRRQLVAENPQKYEADLAFVLQELSWCFREGKRFDDGLPLVTEALKIRRRLFSEDPKIEGELAESVFALAFDLSKLGKHDEALELAQEAVTIYRRMTNEQPGKDEIDVSNSLALHARCLNSKKRYEEAVNIALEGLDVYPHSATKDLGGFYESVEAALHVEHAEGLSQIGRGREAHTAIQVAIGIFSKLMDSETTRFRSYYKDELEAAARLQERISVD</sequence>
<dbReference type="STRING" id="230819.A0A5C3LA75"/>